<organism evidence="6 7">
    <name type="scientific">Anaerosphaera aminiphila DSM 21120</name>
    <dbReference type="NCBI Taxonomy" id="1120995"/>
    <lineage>
        <taxon>Bacteria</taxon>
        <taxon>Bacillati</taxon>
        <taxon>Bacillota</taxon>
        <taxon>Tissierellia</taxon>
        <taxon>Tissierellales</taxon>
        <taxon>Peptoniphilaceae</taxon>
        <taxon>Anaerosphaera</taxon>
    </lineage>
</organism>
<evidence type="ECO:0000256" key="4">
    <source>
        <dbReference type="ARBA" id="ARBA00023163"/>
    </source>
</evidence>
<gene>
    <name evidence="6" type="ORF">SAMN02745245_01764</name>
</gene>
<dbReference type="InterPro" id="IPR013249">
    <property type="entry name" value="RNA_pol_sigma70_r4_t2"/>
</dbReference>
<name>A0A1M5UHA6_9FIRM</name>
<dbReference type="RefSeq" id="WP_073185478.1">
    <property type="nucleotide sequence ID" value="NZ_FQXI01000017.1"/>
</dbReference>
<dbReference type="GO" id="GO:0006352">
    <property type="term" value="P:DNA-templated transcription initiation"/>
    <property type="evidence" value="ECO:0007669"/>
    <property type="project" value="InterPro"/>
</dbReference>
<evidence type="ECO:0000256" key="3">
    <source>
        <dbReference type="ARBA" id="ARBA00023125"/>
    </source>
</evidence>
<keyword evidence="2" id="KW-0731">Sigma factor</keyword>
<dbReference type="Gene3D" id="1.10.10.10">
    <property type="entry name" value="Winged helix-like DNA-binding domain superfamily/Winged helix DNA-binding domain"/>
    <property type="match status" value="1"/>
</dbReference>
<evidence type="ECO:0000313" key="7">
    <source>
        <dbReference type="Proteomes" id="UP000184032"/>
    </source>
</evidence>
<reference evidence="6 7" key="1">
    <citation type="submission" date="2016-11" db="EMBL/GenBank/DDBJ databases">
        <authorList>
            <person name="Jaros S."/>
            <person name="Januszkiewicz K."/>
            <person name="Wedrychowicz H."/>
        </authorList>
    </citation>
    <scope>NUCLEOTIDE SEQUENCE [LARGE SCALE GENOMIC DNA]</scope>
    <source>
        <strain evidence="6 7">DSM 21120</strain>
    </source>
</reference>
<dbReference type="EMBL" id="FQXI01000017">
    <property type="protein sequence ID" value="SHH62347.1"/>
    <property type="molecule type" value="Genomic_DNA"/>
</dbReference>
<dbReference type="AlphaFoldDB" id="A0A1M5UHA6"/>
<accession>A0A1M5UHA6</accession>
<dbReference type="OrthoDB" id="9794508at2"/>
<dbReference type="SUPFAM" id="SSF88659">
    <property type="entry name" value="Sigma3 and sigma4 domains of RNA polymerase sigma factors"/>
    <property type="match status" value="1"/>
</dbReference>
<dbReference type="InterPro" id="IPR036388">
    <property type="entry name" value="WH-like_DNA-bd_sf"/>
</dbReference>
<evidence type="ECO:0000256" key="2">
    <source>
        <dbReference type="ARBA" id="ARBA00023082"/>
    </source>
</evidence>
<dbReference type="PANTHER" id="PTHR43133">
    <property type="entry name" value="RNA POLYMERASE ECF-TYPE SIGMA FACTO"/>
    <property type="match status" value="1"/>
</dbReference>
<proteinExistence type="predicted"/>
<evidence type="ECO:0000313" key="6">
    <source>
        <dbReference type="EMBL" id="SHH62347.1"/>
    </source>
</evidence>
<keyword evidence="4" id="KW-0804">Transcription</keyword>
<dbReference type="Pfam" id="PF08281">
    <property type="entry name" value="Sigma70_r4_2"/>
    <property type="match status" value="1"/>
</dbReference>
<protein>
    <submittedName>
        <fullName evidence="6">RNA polymerase sigma factor, sigma-70 family</fullName>
    </submittedName>
</protein>
<keyword evidence="3" id="KW-0238">DNA-binding</keyword>
<dbReference type="GO" id="GO:0003677">
    <property type="term" value="F:DNA binding"/>
    <property type="evidence" value="ECO:0007669"/>
    <property type="project" value="UniProtKB-KW"/>
</dbReference>
<evidence type="ECO:0000256" key="1">
    <source>
        <dbReference type="ARBA" id="ARBA00023015"/>
    </source>
</evidence>
<dbReference type="GO" id="GO:0016987">
    <property type="term" value="F:sigma factor activity"/>
    <property type="evidence" value="ECO:0007669"/>
    <property type="project" value="UniProtKB-KW"/>
</dbReference>
<dbReference type="InterPro" id="IPR039425">
    <property type="entry name" value="RNA_pol_sigma-70-like"/>
</dbReference>
<dbReference type="InterPro" id="IPR013324">
    <property type="entry name" value="RNA_pol_sigma_r3/r4-like"/>
</dbReference>
<dbReference type="STRING" id="1120995.SAMN02745245_01764"/>
<feature type="domain" description="RNA polymerase sigma factor 70 region 4 type 2" evidence="5">
    <location>
        <begin position="83"/>
        <end position="130"/>
    </location>
</feature>
<keyword evidence="1" id="KW-0805">Transcription regulation</keyword>
<keyword evidence="7" id="KW-1185">Reference proteome</keyword>
<sequence>MKPNSHEQDKRHAFDSFCKKILKHEARDYYDELKRQRGRETTFSDLSAKEMEQLYTEDKYFVIEQVFNVLGLDVIVTDCVIAGALENLPERKRDIILLSYFLELSDREIGDKLNMLRSTVQYQRTSTLQKLKKFMEVDIYEQQEKK</sequence>
<dbReference type="Proteomes" id="UP000184032">
    <property type="component" value="Unassembled WGS sequence"/>
</dbReference>
<evidence type="ECO:0000259" key="5">
    <source>
        <dbReference type="Pfam" id="PF08281"/>
    </source>
</evidence>
<dbReference type="PANTHER" id="PTHR43133:SF8">
    <property type="entry name" value="RNA POLYMERASE SIGMA FACTOR HI_1459-RELATED"/>
    <property type="match status" value="1"/>
</dbReference>